<dbReference type="GeneTree" id="ENSGT00940000174395"/>
<evidence type="ECO:0000313" key="1">
    <source>
        <dbReference type="Ensembl" id="ENSOKIP00005107766.1"/>
    </source>
</evidence>
<keyword evidence="2" id="KW-1185">Reference proteome</keyword>
<dbReference type="InterPro" id="IPR053034">
    <property type="entry name" value="Glucuronokinase-like"/>
</dbReference>
<dbReference type="PANTHER" id="PTHR38710">
    <property type="entry name" value="WITH PUTATIVE URIDYL PYROPHOSPHORYLASE-RELATED"/>
    <property type="match status" value="1"/>
</dbReference>
<accession>A0A8C7KR12</accession>
<organism evidence="1 2">
    <name type="scientific">Oncorhynchus kisutch</name>
    <name type="common">Coho salmon</name>
    <name type="synonym">Salmo kisutch</name>
    <dbReference type="NCBI Taxonomy" id="8019"/>
    <lineage>
        <taxon>Eukaryota</taxon>
        <taxon>Metazoa</taxon>
        <taxon>Chordata</taxon>
        <taxon>Craniata</taxon>
        <taxon>Vertebrata</taxon>
        <taxon>Euteleostomi</taxon>
        <taxon>Actinopterygii</taxon>
        <taxon>Neopterygii</taxon>
        <taxon>Teleostei</taxon>
        <taxon>Protacanthopterygii</taxon>
        <taxon>Salmoniformes</taxon>
        <taxon>Salmonidae</taxon>
        <taxon>Salmoninae</taxon>
        <taxon>Oncorhynchus</taxon>
    </lineage>
</organism>
<reference evidence="1" key="1">
    <citation type="submission" date="2025-08" db="UniProtKB">
        <authorList>
            <consortium name="Ensembl"/>
        </authorList>
    </citation>
    <scope>IDENTIFICATION</scope>
</reference>
<dbReference type="GO" id="GO:0047940">
    <property type="term" value="F:glucuronokinase activity"/>
    <property type="evidence" value="ECO:0007669"/>
    <property type="project" value="TreeGrafter"/>
</dbReference>
<proteinExistence type="predicted"/>
<reference evidence="1" key="2">
    <citation type="submission" date="2025-09" db="UniProtKB">
        <authorList>
            <consortium name="Ensembl"/>
        </authorList>
    </citation>
    <scope>IDENTIFICATION</scope>
</reference>
<dbReference type="PANTHER" id="PTHR38710:SF1">
    <property type="entry name" value="WITH PUTATIVE URIDYL PYROPHOSPHORYLASE-RELATED"/>
    <property type="match status" value="1"/>
</dbReference>
<dbReference type="Ensembl" id="ENSOKIT00005115477.1">
    <property type="protein sequence ID" value="ENSOKIP00005107766.1"/>
    <property type="gene ID" value="ENSOKIG00005047195.1"/>
</dbReference>
<dbReference type="Proteomes" id="UP000694557">
    <property type="component" value="Unassembled WGS sequence"/>
</dbReference>
<sequence length="355" mass="39720">SLCILLVAGHTTQTGVPNAMLSGIGENQILDSWWETQQLCSEVYLVTNIAGDMFCADQNFDITQVVPFFSSKHGELAIYYEQEEGEKSSSRGIVGVCTETHWITRFLEKSQEGVTALRLASVMFYSTSPDRTFSRFWVSKDCENGNVWYCLSNQLATNTALTKQNFTLKYDTNIPCQVVMSATLKSLKFYNISESLRRITCYSGTDELFLTVYEGLVYMDFSKQLMDEQGYGISNMIMKRDTSVLFVFRPSFFSGEAEVVKAMKSFAEAIFCSHRKPLILERSLSYWSVYTEDCLGPGNLKMVQMARQSGSAAKLPSSGGAVVGLYLDQGRLMRKAFCVIVPYNLSGTIATNSQV</sequence>
<protein>
    <submittedName>
        <fullName evidence="1">Uncharacterized protein</fullName>
    </submittedName>
</protein>
<evidence type="ECO:0000313" key="2">
    <source>
        <dbReference type="Proteomes" id="UP000694557"/>
    </source>
</evidence>
<name>A0A8C7KR12_ONCKI</name>
<dbReference type="AlphaFoldDB" id="A0A8C7KR12"/>